<evidence type="ECO:0000256" key="3">
    <source>
        <dbReference type="SAM" id="Phobius"/>
    </source>
</evidence>
<comment type="similarity">
    <text evidence="1">Belongs to the peptidase M13 family.</text>
</comment>
<feature type="region of interest" description="Disordered" evidence="2">
    <location>
        <begin position="1"/>
        <end position="22"/>
    </location>
</feature>
<dbReference type="InterPro" id="IPR008753">
    <property type="entry name" value="Peptidase_M13_N"/>
</dbReference>
<dbReference type="GO" id="GO:0016485">
    <property type="term" value="P:protein processing"/>
    <property type="evidence" value="ECO:0007669"/>
    <property type="project" value="TreeGrafter"/>
</dbReference>
<evidence type="ECO:0000259" key="4">
    <source>
        <dbReference type="Pfam" id="PF05649"/>
    </source>
</evidence>
<feature type="region of interest" description="Disordered" evidence="2">
    <location>
        <begin position="116"/>
        <end position="152"/>
    </location>
</feature>
<dbReference type="GO" id="GO:0005886">
    <property type="term" value="C:plasma membrane"/>
    <property type="evidence" value="ECO:0007669"/>
    <property type="project" value="TreeGrafter"/>
</dbReference>
<accession>A0A7E4UQT2</accession>
<feature type="compositionally biased region" description="Acidic residues" evidence="2">
    <location>
        <begin position="131"/>
        <end position="140"/>
    </location>
</feature>
<evidence type="ECO:0000313" key="5">
    <source>
        <dbReference type="Proteomes" id="UP000492821"/>
    </source>
</evidence>
<dbReference type="Pfam" id="PF05649">
    <property type="entry name" value="Peptidase_M13_N"/>
    <property type="match status" value="1"/>
</dbReference>
<dbReference type="PROSITE" id="PS51885">
    <property type="entry name" value="NEPRILYSIN"/>
    <property type="match status" value="1"/>
</dbReference>
<dbReference type="WBParaSite" id="Pan_g11695.t1">
    <property type="protein sequence ID" value="Pan_g11695.t1"/>
    <property type="gene ID" value="Pan_g11695"/>
</dbReference>
<proteinExistence type="inferred from homology"/>
<keyword evidence="3" id="KW-0812">Transmembrane</keyword>
<protein>
    <submittedName>
        <fullName evidence="6">Peptidase_M13_N domain-containing protein</fullName>
    </submittedName>
</protein>
<feature type="transmembrane region" description="Helical" evidence="3">
    <location>
        <begin position="165"/>
        <end position="194"/>
    </location>
</feature>
<dbReference type="Proteomes" id="UP000492821">
    <property type="component" value="Unassembled WGS sequence"/>
</dbReference>
<dbReference type="InterPro" id="IPR000718">
    <property type="entry name" value="Peptidase_M13"/>
</dbReference>
<evidence type="ECO:0000256" key="1">
    <source>
        <dbReference type="ARBA" id="ARBA00007357"/>
    </source>
</evidence>
<dbReference type="InterPro" id="IPR024079">
    <property type="entry name" value="MetalloPept_cat_dom_sf"/>
</dbReference>
<reference evidence="6" key="2">
    <citation type="submission" date="2020-10" db="UniProtKB">
        <authorList>
            <consortium name="WormBaseParasite"/>
        </authorList>
    </citation>
    <scope>IDENTIFICATION</scope>
</reference>
<keyword evidence="3" id="KW-1133">Transmembrane helix</keyword>
<sequence length="893" mass="98632">MGTTVPAIDAPPEAFSKADSPGGLIRQISYETTLRTQTRMTSVMESATDAAQPRPVLGPTVIPTVSAPVHEPVGHRVRFRHIDSSGSSMASGSGQARGFRAELARSESYDDVPLEGRVPEVIIHPPQSPVSEEDSGETEGNDTPSDSQSCPTALASTNTVRRNRVCAYCVPIILATLLSLAILAIIGIVIAWAATTDRFKHISRNTMVCASSECVDIASTLTTSLDTSIASCQNFYRRSCGKFHAEHPSPTGELYNYKNVLDERLENYLNDLLTRPVIDQGNGIPFAMEFSRNMYSQCKDFALREQIGTEPLLNLLRNQPCGPLFSGCSGFNRDRYVWERAAGMADVYAKDLNLIVLDRGLNPLNTAEIVLAFKAPDLSKIVSQARQRALLLQPDLSSEFDGLLSVALKTGIVNDTFVRLLGEKYTNSMSNEFDELVQFIVSINDLATSARESNEQPISMTVQAFLEMIAPIDIKAFLDASVTMYHNWGWVDNVVIHNPAYFRNLSAITVRTEPRTIANYFTFVNAVSLRPLLQVESNPTEWRTCLKQMSNLDPVASAYANTRPPLNFDRIAELFNELKLQFIDADRAHTPQTRDFIRRMVVRVGAPPRLYSDSSIAEEFSRMQVQEDSFEQRIQAGVVPWPDVISDYFNTFVEAQKRQRGFELAQIGSFRSGINDGIQWNSLSNEMQFDNVANELVIPLGLLQGPPVAVPTTQVPALSILATSGVLFLSKLEEIASHRDGLLLAPFCVQQLFSSFLFNRPSNPDDAVLPTLAFANTSVHNALRYSEALTIAFSKHSEWRNLDGSSYAQAIPSMTDLSHEELGFLEFGVLMCSTEAGNTPGISEYEAMINTALTMEPTFQKAFKCSIGSPMRPEGIENCGNHPFIEVLPQFPA</sequence>
<feature type="compositionally biased region" description="Polar residues" evidence="2">
    <location>
        <begin position="141"/>
        <end position="152"/>
    </location>
</feature>
<dbReference type="SUPFAM" id="SSF55486">
    <property type="entry name" value="Metalloproteases ('zincins'), catalytic domain"/>
    <property type="match status" value="1"/>
</dbReference>
<dbReference type="PANTHER" id="PTHR11733:SF206">
    <property type="entry name" value="PEPTIDASE M13 N-TERMINAL DOMAIN-CONTAINING PROTEIN"/>
    <property type="match status" value="1"/>
</dbReference>
<dbReference type="InterPro" id="IPR042089">
    <property type="entry name" value="Peptidase_M13_dom_2"/>
</dbReference>
<dbReference type="Gene3D" id="3.40.390.10">
    <property type="entry name" value="Collagenase (Catalytic Domain)"/>
    <property type="match status" value="2"/>
</dbReference>
<feature type="domain" description="Peptidase M13 N-terminal" evidence="4">
    <location>
        <begin position="232"/>
        <end position="582"/>
    </location>
</feature>
<reference evidence="5" key="1">
    <citation type="journal article" date="2013" name="Genetics">
        <title>The draft genome and transcriptome of Panagrellus redivivus are shaped by the harsh demands of a free-living lifestyle.</title>
        <authorList>
            <person name="Srinivasan J."/>
            <person name="Dillman A.R."/>
            <person name="Macchietto M.G."/>
            <person name="Heikkinen L."/>
            <person name="Lakso M."/>
            <person name="Fracchia K.M."/>
            <person name="Antoshechkin I."/>
            <person name="Mortazavi A."/>
            <person name="Wong G."/>
            <person name="Sternberg P.W."/>
        </authorList>
    </citation>
    <scope>NUCLEOTIDE SEQUENCE [LARGE SCALE GENOMIC DNA]</scope>
    <source>
        <strain evidence="5">MT8872</strain>
    </source>
</reference>
<organism evidence="5 6">
    <name type="scientific">Panagrellus redivivus</name>
    <name type="common">Microworm</name>
    <dbReference type="NCBI Taxonomy" id="6233"/>
    <lineage>
        <taxon>Eukaryota</taxon>
        <taxon>Metazoa</taxon>
        <taxon>Ecdysozoa</taxon>
        <taxon>Nematoda</taxon>
        <taxon>Chromadorea</taxon>
        <taxon>Rhabditida</taxon>
        <taxon>Tylenchina</taxon>
        <taxon>Panagrolaimomorpha</taxon>
        <taxon>Panagrolaimoidea</taxon>
        <taxon>Panagrolaimidae</taxon>
        <taxon>Panagrellus</taxon>
    </lineage>
</organism>
<name>A0A7E4UQT2_PANRE</name>
<evidence type="ECO:0000313" key="6">
    <source>
        <dbReference type="WBParaSite" id="Pan_g11695.t1"/>
    </source>
</evidence>
<dbReference type="GO" id="GO:0004222">
    <property type="term" value="F:metalloendopeptidase activity"/>
    <property type="evidence" value="ECO:0007669"/>
    <property type="project" value="InterPro"/>
</dbReference>
<dbReference type="AlphaFoldDB" id="A0A7E4UQT2"/>
<evidence type="ECO:0000256" key="2">
    <source>
        <dbReference type="SAM" id="MobiDB-lite"/>
    </source>
</evidence>
<dbReference type="Gene3D" id="1.10.1380.10">
    <property type="entry name" value="Neutral endopeptidase , domain2"/>
    <property type="match status" value="1"/>
</dbReference>
<keyword evidence="3" id="KW-0472">Membrane</keyword>
<dbReference type="PANTHER" id="PTHR11733">
    <property type="entry name" value="ZINC METALLOPROTEASE FAMILY M13 NEPRILYSIN-RELATED"/>
    <property type="match status" value="1"/>
</dbReference>
<keyword evidence="5" id="KW-1185">Reference proteome</keyword>